<dbReference type="GO" id="GO:0007165">
    <property type="term" value="P:signal transduction"/>
    <property type="evidence" value="ECO:0007669"/>
    <property type="project" value="UniProtKB-KW"/>
</dbReference>
<feature type="region of interest" description="Disordered" evidence="5">
    <location>
        <begin position="264"/>
        <end position="284"/>
    </location>
</feature>
<reference evidence="9 10" key="1">
    <citation type="submission" date="2020-08" db="EMBL/GenBank/DDBJ databases">
        <title>Genomic Encyclopedia of Type Strains, Phase IV (KMG-IV): sequencing the most valuable type-strain genomes for metagenomic binning, comparative biology and taxonomic classification.</title>
        <authorList>
            <person name="Goeker M."/>
        </authorList>
    </citation>
    <scope>NUCLEOTIDE SEQUENCE [LARGE SCALE GENOMIC DNA]</scope>
    <source>
        <strain evidence="9 10">DSM 4737</strain>
    </source>
</reference>
<keyword evidence="10" id="KW-1185">Reference proteome</keyword>
<dbReference type="SUPFAM" id="SSF158472">
    <property type="entry name" value="HAMP domain-like"/>
    <property type="match status" value="1"/>
</dbReference>
<dbReference type="GO" id="GO:0016020">
    <property type="term" value="C:membrane"/>
    <property type="evidence" value="ECO:0007669"/>
    <property type="project" value="UniProtKB-SubCell"/>
</dbReference>
<feature type="domain" description="Methyl-accepting transducer" evidence="7">
    <location>
        <begin position="345"/>
        <end position="574"/>
    </location>
</feature>
<proteinExistence type="inferred from homology"/>
<keyword evidence="2" id="KW-0145">Chemotaxis</keyword>
<evidence type="ECO:0000259" key="8">
    <source>
        <dbReference type="PROSITE" id="PS50885"/>
    </source>
</evidence>
<comment type="similarity">
    <text evidence="3">Belongs to the methyl-accepting chemotaxis (MCP) protein family.</text>
</comment>
<feature type="domain" description="HAMP" evidence="8">
    <location>
        <begin position="288"/>
        <end position="340"/>
    </location>
</feature>
<dbReference type="Proteomes" id="UP000545037">
    <property type="component" value="Unassembled WGS sequence"/>
</dbReference>
<dbReference type="SUPFAM" id="SSF58104">
    <property type="entry name" value="Methyl-accepting chemotaxis protein (MCP) signaling domain"/>
    <property type="match status" value="1"/>
</dbReference>
<accession>A0A7W9CGV2</accession>
<dbReference type="InterPro" id="IPR004089">
    <property type="entry name" value="MCPsignal_dom"/>
</dbReference>
<dbReference type="InterPro" id="IPR003660">
    <property type="entry name" value="HAMP_dom"/>
</dbReference>
<evidence type="ECO:0000256" key="6">
    <source>
        <dbReference type="SAM" id="Phobius"/>
    </source>
</evidence>
<dbReference type="GO" id="GO:0006935">
    <property type="term" value="P:chemotaxis"/>
    <property type="evidence" value="ECO:0007669"/>
    <property type="project" value="UniProtKB-KW"/>
</dbReference>
<dbReference type="Pfam" id="PF00015">
    <property type="entry name" value="MCPsignal"/>
    <property type="match status" value="1"/>
</dbReference>
<dbReference type="PANTHER" id="PTHR43531">
    <property type="entry name" value="PROTEIN ICFG"/>
    <property type="match status" value="1"/>
</dbReference>
<dbReference type="CDD" id="cd11386">
    <property type="entry name" value="MCP_signal"/>
    <property type="match status" value="1"/>
</dbReference>
<dbReference type="SMART" id="SM00283">
    <property type="entry name" value="MA"/>
    <property type="match status" value="1"/>
</dbReference>
<dbReference type="PROSITE" id="PS50111">
    <property type="entry name" value="CHEMOTAXIS_TRANSDUC_2"/>
    <property type="match status" value="1"/>
</dbReference>
<sequence length="642" mass="68599">MAIRIAWALRLFAASLMLAFMLATGMAVFSLMELRVGGPLSQQRTEADMLLADILPPPLYLVESLLVAHRGADEPVNAALHAETLDGLHTAYEARDTFWRTVDLPADIRSNLDRSDVEVKKFWTILDQRYLPALKAGDTVAINAAIRSLTEAYSAHRAIIDELSVQATASAAGYVEKADKTSQVIFILLAAASALMLAVVIGGLLMLRAKVVTPILSMTAYMGLLADGNYEQDVPHQGRRDEIGDMARSVGIFREAVLERRAARERQQEVQNQSESERRAAEIAASSESRDRVVAALDAGLKGLASGDLRHRIDVTFPPEFETLRINFNDSLQVLEETISHVIEVATAVEGGAHEISSAADDLSRRTERQAAGLEQTAAALDEVTATMRQTAHNAADTQVAVTQGRQTVDTSSVVATQAVEAMKRINSSSREIGLIIGVIDEIAFQTNLLALNAGVEAARAGDAGRGFAVVAQEVRALAQRSAEAAKEIKTLVAESSDSVQSGVGLVARVGEALTEVVSQFSHIDGLVQAMAQASKEQATGLSEINTAINEMDQVTQQNAAMVEQTTAASQNLTRESLTLGNLVKRFQIGGHSCEAANGANPVHAAHQGIDENVPEVPTAPARQALRSIGNAALKLDPLEAC</sequence>
<feature type="domain" description="HAMP" evidence="8">
    <location>
        <begin position="209"/>
        <end position="262"/>
    </location>
</feature>
<name>A0A7W9CGV2_9CAUL</name>
<gene>
    <name evidence="9" type="ORF">GGR13_001001</name>
</gene>
<evidence type="ECO:0000313" key="10">
    <source>
        <dbReference type="Proteomes" id="UP000545037"/>
    </source>
</evidence>
<evidence type="ECO:0000256" key="4">
    <source>
        <dbReference type="PROSITE-ProRule" id="PRU00284"/>
    </source>
</evidence>
<comment type="subcellular location">
    <subcellularLocation>
        <location evidence="1">Membrane</location>
    </subcellularLocation>
</comment>
<dbReference type="AlphaFoldDB" id="A0A7W9CGV2"/>
<dbReference type="CDD" id="cd06225">
    <property type="entry name" value="HAMP"/>
    <property type="match status" value="1"/>
</dbReference>
<dbReference type="Pfam" id="PF00672">
    <property type="entry name" value="HAMP"/>
    <property type="match status" value="1"/>
</dbReference>
<dbReference type="PROSITE" id="PS50885">
    <property type="entry name" value="HAMP"/>
    <property type="match status" value="2"/>
</dbReference>
<dbReference type="FunFam" id="1.10.287.950:FF:000001">
    <property type="entry name" value="Methyl-accepting chemotaxis sensory transducer"/>
    <property type="match status" value="1"/>
</dbReference>
<organism evidence="9 10">
    <name type="scientific">Brevundimonas variabilis</name>
    <dbReference type="NCBI Taxonomy" id="74312"/>
    <lineage>
        <taxon>Bacteria</taxon>
        <taxon>Pseudomonadati</taxon>
        <taxon>Pseudomonadota</taxon>
        <taxon>Alphaproteobacteria</taxon>
        <taxon>Caulobacterales</taxon>
        <taxon>Caulobacteraceae</taxon>
        <taxon>Brevundimonas</taxon>
    </lineage>
</organism>
<keyword evidence="6" id="KW-1133">Transmembrane helix</keyword>
<keyword evidence="4" id="KW-0807">Transducer</keyword>
<evidence type="ECO:0000259" key="7">
    <source>
        <dbReference type="PROSITE" id="PS50111"/>
    </source>
</evidence>
<evidence type="ECO:0000256" key="3">
    <source>
        <dbReference type="ARBA" id="ARBA00029447"/>
    </source>
</evidence>
<dbReference type="PANTHER" id="PTHR43531:SF11">
    <property type="entry name" value="METHYL-ACCEPTING CHEMOTAXIS PROTEIN 3"/>
    <property type="match status" value="1"/>
</dbReference>
<feature type="transmembrane region" description="Helical" evidence="6">
    <location>
        <begin position="184"/>
        <end position="207"/>
    </location>
</feature>
<dbReference type="SMART" id="SM00304">
    <property type="entry name" value="HAMP"/>
    <property type="match status" value="2"/>
</dbReference>
<evidence type="ECO:0000256" key="5">
    <source>
        <dbReference type="SAM" id="MobiDB-lite"/>
    </source>
</evidence>
<dbReference type="InterPro" id="IPR051310">
    <property type="entry name" value="MCP_chemotaxis"/>
</dbReference>
<dbReference type="Gene3D" id="1.10.287.950">
    <property type="entry name" value="Methyl-accepting chemotaxis protein"/>
    <property type="match status" value="1"/>
</dbReference>
<evidence type="ECO:0000256" key="1">
    <source>
        <dbReference type="ARBA" id="ARBA00004370"/>
    </source>
</evidence>
<dbReference type="Gene3D" id="1.10.8.500">
    <property type="entry name" value="HAMP domain in histidine kinase"/>
    <property type="match status" value="1"/>
</dbReference>
<keyword evidence="6" id="KW-0812">Transmembrane</keyword>
<comment type="caution">
    <text evidence="9">The sequence shown here is derived from an EMBL/GenBank/DDBJ whole genome shotgun (WGS) entry which is preliminary data.</text>
</comment>
<keyword evidence="6" id="KW-0472">Membrane</keyword>
<protein>
    <submittedName>
        <fullName evidence="9">Methyl-accepting chemotaxis protein</fullName>
    </submittedName>
</protein>
<dbReference type="EMBL" id="JACHOR010000002">
    <property type="protein sequence ID" value="MBB5745417.1"/>
    <property type="molecule type" value="Genomic_DNA"/>
</dbReference>
<evidence type="ECO:0000256" key="2">
    <source>
        <dbReference type="ARBA" id="ARBA00022500"/>
    </source>
</evidence>
<evidence type="ECO:0000313" key="9">
    <source>
        <dbReference type="EMBL" id="MBB5745417.1"/>
    </source>
</evidence>